<dbReference type="AlphaFoldDB" id="A0A918NXI7"/>
<dbReference type="Proteomes" id="UP000645257">
    <property type="component" value="Unassembled WGS sequence"/>
</dbReference>
<reference evidence="1" key="1">
    <citation type="journal article" date="2014" name="Int. J. Syst. Evol. Microbiol.">
        <title>Complete genome sequence of Corynebacterium casei LMG S-19264T (=DSM 44701T), isolated from a smear-ripened cheese.</title>
        <authorList>
            <consortium name="US DOE Joint Genome Institute (JGI-PGF)"/>
            <person name="Walter F."/>
            <person name="Albersmeier A."/>
            <person name="Kalinowski J."/>
            <person name="Ruckert C."/>
        </authorList>
    </citation>
    <scope>NUCLEOTIDE SEQUENCE</scope>
    <source>
        <strain evidence="1">KCTC 32182</strain>
    </source>
</reference>
<comment type="caution">
    <text evidence="1">The sequence shown here is derived from an EMBL/GenBank/DDBJ whole genome shotgun (WGS) entry which is preliminary data.</text>
</comment>
<proteinExistence type="predicted"/>
<keyword evidence="2" id="KW-1185">Reference proteome</keyword>
<dbReference type="RefSeq" id="WP_189530672.1">
    <property type="nucleotide sequence ID" value="NZ_BMYX01000001.1"/>
</dbReference>
<evidence type="ECO:0000313" key="1">
    <source>
        <dbReference type="EMBL" id="GGY05046.1"/>
    </source>
</evidence>
<reference evidence="1" key="2">
    <citation type="submission" date="2020-09" db="EMBL/GenBank/DDBJ databases">
        <authorList>
            <person name="Sun Q."/>
            <person name="Kim S."/>
        </authorList>
    </citation>
    <scope>NUCLEOTIDE SEQUENCE</scope>
    <source>
        <strain evidence="1">KCTC 32182</strain>
    </source>
</reference>
<dbReference type="EMBL" id="BMYX01000001">
    <property type="protein sequence ID" value="GGY05046.1"/>
    <property type="molecule type" value="Genomic_DNA"/>
</dbReference>
<evidence type="ECO:0000313" key="2">
    <source>
        <dbReference type="Proteomes" id="UP000645257"/>
    </source>
</evidence>
<protein>
    <submittedName>
        <fullName evidence="1">Uncharacterized protein</fullName>
    </submittedName>
</protein>
<organism evidence="1 2">
    <name type="scientific">Paludibacterium paludis</name>
    <dbReference type="NCBI Taxonomy" id="1225769"/>
    <lineage>
        <taxon>Bacteria</taxon>
        <taxon>Pseudomonadati</taxon>
        <taxon>Pseudomonadota</taxon>
        <taxon>Betaproteobacteria</taxon>
        <taxon>Neisseriales</taxon>
        <taxon>Chromobacteriaceae</taxon>
        <taxon>Paludibacterium</taxon>
    </lineage>
</organism>
<name>A0A918NXI7_9NEIS</name>
<sequence length="180" mass="19812">MHVVCRTFEQLDALAPDERPAPRPDRSVIVPAMAEYIRFTGKQIGMPTLRFDGRREWLSDGAQLILALRLAGRAAPVYCLRHGAPPDEGEPFGPDWAQRTGSDARLITFAAPPDDAQREVLHGAWPVPPQPVSELSWGWNETDASTLPDWLAWLRSVAAQRPGLPPVAAVNGRRAVFPPP</sequence>
<accession>A0A918NXI7</accession>
<gene>
    <name evidence="1" type="ORF">GCM10011289_04510</name>
</gene>